<evidence type="ECO:0000313" key="2">
    <source>
        <dbReference type="EMBL" id="ATU84131.1"/>
    </source>
</evidence>
<evidence type="ECO:0000256" key="1">
    <source>
        <dbReference type="SAM" id="Phobius"/>
    </source>
</evidence>
<dbReference type="Proteomes" id="UP000267516">
    <property type="component" value="Segment"/>
</dbReference>
<protein>
    <submittedName>
        <fullName evidence="2">ORF276</fullName>
    </submittedName>
</protein>
<reference evidence="2" key="1">
    <citation type="journal article" date="2018" name="Aquaculture">
        <title>Complete genome sequence of a white spot syndrome virus associated with a disease incursion in Australia.</title>
        <authorList>
            <person name="Oakey J."/>
            <person name="Smith C.S."/>
        </authorList>
    </citation>
    <scope>NUCLEOTIDE SEQUENCE [LARGE SCALE GENOMIC DNA]</scope>
    <source>
        <strain evidence="2">WSSV-AU</strain>
    </source>
</reference>
<keyword evidence="1" id="KW-0812">Transmembrane</keyword>
<dbReference type="EMBL" id="MF768985">
    <property type="protein sequence ID" value="ATU84131.1"/>
    <property type="molecule type" value="Genomic_DNA"/>
</dbReference>
<keyword evidence="1" id="KW-1133">Transmembrane helix</keyword>
<name>A0A2D3I6T4_9VIRU</name>
<sequence>MNLFWCLILSLQAIGASQPVTAMMSLGLIPAVSLFLFMGEKMYLKPFSVAVSKEPLLSVLHNK</sequence>
<organism evidence="2">
    <name type="scientific">White spot syndrome virus</name>
    <dbReference type="NCBI Taxonomy" id="342409"/>
    <lineage>
        <taxon>Viruses</taxon>
        <taxon>Viruses incertae sedis</taxon>
        <taxon>Naldaviricetes</taxon>
        <taxon>Nimaviridae</taxon>
        <taxon>Whispovirus</taxon>
    </lineage>
</organism>
<accession>A0A2D3I6T4</accession>
<proteinExistence type="predicted"/>
<keyword evidence="1" id="KW-0472">Membrane</keyword>
<feature type="transmembrane region" description="Helical" evidence="1">
    <location>
        <begin position="25"/>
        <end position="44"/>
    </location>
</feature>